<feature type="compositionally biased region" description="Polar residues" evidence="5">
    <location>
        <begin position="653"/>
        <end position="670"/>
    </location>
</feature>
<evidence type="ECO:0000256" key="1">
    <source>
        <dbReference type="ARBA" id="ARBA00006917"/>
    </source>
</evidence>
<name>A0A9N8ZXJ3_9GLOM</name>
<feature type="repeat" description="WD" evidence="4">
    <location>
        <begin position="225"/>
        <end position="259"/>
    </location>
</feature>
<keyword evidence="2 4" id="KW-0853">WD repeat</keyword>
<dbReference type="Pfam" id="PF11816">
    <property type="entry name" value="DUF3337"/>
    <property type="match status" value="1"/>
</dbReference>
<dbReference type="EMBL" id="CAJVQA010001367">
    <property type="protein sequence ID" value="CAG8511956.1"/>
    <property type="molecule type" value="Genomic_DNA"/>
</dbReference>
<evidence type="ECO:0000256" key="2">
    <source>
        <dbReference type="ARBA" id="ARBA00022574"/>
    </source>
</evidence>
<evidence type="ECO:0000256" key="4">
    <source>
        <dbReference type="PROSITE-ProRule" id="PRU00221"/>
    </source>
</evidence>
<dbReference type="CDD" id="cd00200">
    <property type="entry name" value="WD40"/>
    <property type="match status" value="1"/>
</dbReference>
<dbReference type="InterPro" id="IPR001680">
    <property type="entry name" value="WD40_rpt"/>
</dbReference>
<keyword evidence="7" id="KW-1185">Reference proteome</keyword>
<dbReference type="OrthoDB" id="2421129at2759"/>
<evidence type="ECO:0000313" key="7">
    <source>
        <dbReference type="Proteomes" id="UP000789759"/>
    </source>
</evidence>
<dbReference type="InterPro" id="IPR021772">
    <property type="entry name" value="WDR48/Bun107"/>
</dbReference>
<dbReference type="SMART" id="SM00320">
    <property type="entry name" value="WD40"/>
    <property type="match status" value="8"/>
</dbReference>
<reference evidence="6" key="1">
    <citation type="submission" date="2021-06" db="EMBL/GenBank/DDBJ databases">
        <authorList>
            <person name="Kallberg Y."/>
            <person name="Tangrot J."/>
            <person name="Rosling A."/>
        </authorList>
    </citation>
    <scope>NUCLEOTIDE SEQUENCE</scope>
    <source>
        <strain evidence="6">FL966</strain>
    </source>
</reference>
<feature type="compositionally biased region" description="Basic and acidic residues" evidence="5">
    <location>
        <begin position="613"/>
        <end position="626"/>
    </location>
</feature>
<feature type="region of interest" description="Disordered" evidence="5">
    <location>
        <begin position="613"/>
        <end position="828"/>
    </location>
</feature>
<dbReference type="PROSITE" id="PS00678">
    <property type="entry name" value="WD_REPEATS_1"/>
    <property type="match status" value="1"/>
</dbReference>
<feature type="compositionally biased region" description="Polar residues" evidence="5">
    <location>
        <begin position="685"/>
        <end position="730"/>
    </location>
</feature>
<protein>
    <submittedName>
        <fullName evidence="6">6463_t:CDS:1</fullName>
    </submittedName>
</protein>
<feature type="compositionally biased region" description="Polar residues" evidence="5">
    <location>
        <begin position="818"/>
        <end position="827"/>
    </location>
</feature>
<dbReference type="InterPro" id="IPR015943">
    <property type="entry name" value="WD40/YVTN_repeat-like_dom_sf"/>
</dbReference>
<dbReference type="Pfam" id="PF00400">
    <property type="entry name" value="WD40"/>
    <property type="match status" value="5"/>
</dbReference>
<dbReference type="AlphaFoldDB" id="A0A9N8ZXJ3"/>
<dbReference type="InterPro" id="IPR019775">
    <property type="entry name" value="WD40_repeat_CS"/>
</dbReference>
<feature type="repeat" description="WD" evidence="4">
    <location>
        <begin position="116"/>
        <end position="157"/>
    </location>
</feature>
<keyword evidence="3" id="KW-0677">Repeat</keyword>
<dbReference type="InterPro" id="IPR036322">
    <property type="entry name" value="WD40_repeat_dom_sf"/>
</dbReference>
<feature type="compositionally biased region" description="Low complexity" evidence="5">
    <location>
        <begin position="635"/>
        <end position="652"/>
    </location>
</feature>
<proteinExistence type="inferred from homology"/>
<dbReference type="PANTHER" id="PTHR19862">
    <property type="entry name" value="WD REPEAT-CONTAINING PROTEIN 48"/>
    <property type="match status" value="1"/>
</dbReference>
<dbReference type="PROSITE" id="PS50082">
    <property type="entry name" value="WD_REPEATS_2"/>
    <property type="match status" value="4"/>
</dbReference>
<sequence length="1053" mass="116719">MRRASRRRVSYVITHNKDDHGHLLGINSLALDTTTVNPDTGKPEGILYSAGRDGVIASWDLHLPFRDKRTTNINGSIHKSTENINEVNDLGGKHWEIDDEVDLYSKPPSSTFRQSFQSHTDWVNDIILCHNCESLISASSDCKLKLWHPHKSTSPYTIGCHTDYIKTLAHAPGPGWVASGGFDRKIILWDIVECRPSFGISSINLVDYERPPIATISESSLKLSVYALACNPIGTVIASGSPEKVVRLWDPRTTKQITSFTGHTDNIRAILVSDDGELILSGSSDTTIKLWSLKAQRCINTFTVHSDSVWSLYSDHPRLESFYAGCKDGLVTKVDYSGCAEIRDGECVAICKEETGVVKLIAHDNKYIWTATSDSSIKRWLDVPPRHIRKAISRSSSPSISPTSPKLSPMPPLTIPSSAIINLTSAGVSYGMTLDAEVATLYSVTIDDQKLDSLDIEDPIPVRGSPDFVIKGQHGLIKCCMLNNRRHIVTLDNSGEVVLWDIILCIRVKTFGKRDFEEVIKEINTVEYIPTWCEVDTRIGALTVHLDERNCFDAEAYADELDLPEGADIREDQRINLGKWVLRNLFANFTRSVIQMYEDFQAQNLLMQQQRHQPNDYRRELQDDRSPPPQHISFPPATIQVPTTPPTVATTQNVNSPPQSTSALPQSPTTPLAAFTGPLTAPAATGSQQSDYFTGSHHNSPTSPTGASGNVTPPGSTGPETLSGQLTTSEVIKPPPPALLNQTSSSSGSSNSIFGRLKPTFGRKISRGPSTEAKPESSGTNMSTEKNADAKTDSTLAASTQSQDESNAQNRKDEESKANSTARSKVQMQHIGDSNRYHPIQHDPIHSIRNIRPLIQPPFVQLPISETPEVQIPPHTTVIISEVSPEASTFVDSYRGAIESMEKDVELIELRAHPWLMEFLLKNKIALKESVKIGFTLKPHEGSELEDLPNGNSRLTANRMLRARKILSYIVEKLELDQPEPGKNVAEKTLTDTLEKDEKTKNSLKPEMWLELTLPPTMTLATIKSHIWKQNGDLVMTYRYLNDSKVIPKMIKY</sequence>
<dbReference type="InterPro" id="IPR051246">
    <property type="entry name" value="WDR48"/>
</dbReference>
<evidence type="ECO:0000256" key="5">
    <source>
        <dbReference type="SAM" id="MobiDB-lite"/>
    </source>
</evidence>
<dbReference type="Proteomes" id="UP000789759">
    <property type="component" value="Unassembled WGS sequence"/>
</dbReference>
<dbReference type="PANTHER" id="PTHR19862:SF14">
    <property type="entry name" value="WD REPEAT-CONTAINING PROTEIN 48"/>
    <property type="match status" value="1"/>
</dbReference>
<organism evidence="6 7">
    <name type="scientific">Cetraspora pellucida</name>
    <dbReference type="NCBI Taxonomy" id="1433469"/>
    <lineage>
        <taxon>Eukaryota</taxon>
        <taxon>Fungi</taxon>
        <taxon>Fungi incertae sedis</taxon>
        <taxon>Mucoromycota</taxon>
        <taxon>Glomeromycotina</taxon>
        <taxon>Glomeromycetes</taxon>
        <taxon>Diversisporales</taxon>
        <taxon>Gigasporaceae</taxon>
        <taxon>Cetraspora</taxon>
    </lineage>
</organism>
<dbReference type="PRINTS" id="PR00320">
    <property type="entry name" value="GPROTEINBRPT"/>
</dbReference>
<evidence type="ECO:0000256" key="3">
    <source>
        <dbReference type="ARBA" id="ARBA00022737"/>
    </source>
</evidence>
<feature type="repeat" description="WD" evidence="4">
    <location>
        <begin position="260"/>
        <end position="301"/>
    </location>
</feature>
<gene>
    <name evidence="6" type="ORF">CPELLU_LOCUS2960</name>
</gene>
<dbReference type="GO" id="GO:0043130">
    <property type="term" value="F:ubiquitin binding"/>
    <property type="evidence" value="ECO:0007669"/>
    <property type="project" value="TreeGrafter"/>
</dbReference>
<dbReference type="Gene3D" id="2.130.10.10">
    <property type="entry name" value="YVTN repeat-like/Quinoprotein amine dehydrogenase"/>
    <property type="match status" value="2"/>
</dbReference>
<evidence type="ECO:0000313" key="6">
    <source>
        <dbReference type="EMBL" id="CAG8511956.1"/>
    </source>
</evidence>
<comment type="similarity">
    <text evidence="1">Belongs to the WD repeat WDR48 family.</text>
</comment>
<feature type="repeat" description="WD" evidence="4">
    <location>
        <begin position="158"/>
        <end position="191"/>
    </location>
</feature>
<dbReference type="PROSITE" id="PS50294">
    <property type="entry name" value="WD_REPEATS_REGION"/>
    <property type="match status" value="1"/>
</dbReference>
<accession>A0A9N8ZXJ3</accession>
<feature type="compositionally biased region" description="Polar residues" evidence="5">
    <location>
        <begin position="793"/>
        <end position="809"/>
    </location>
</feature>
<comment type="caution">
    <text evidence="6">The sequence shown here is derived from an EMBL/GenBank/DDBJ whole genome shotgun (WGS) entry which is preliminary data.</text>
</comment>
<dbReference type="SUPFAM" id="SSF50978">
    <property type="entry name" value="WD40 repeat-like"/>
    <property type="match status" value="1"/>
</dbReference>
<dbReference type="GO" id="GO:0000724">
    <property type="term" value="P:double-strand break repair via homologous recombination"/>
    <property type="evidence" value="ECO:0007669"/>
    <property type="project" value="TreeGrafter"/>
</dbReference>
<dbReference type="InterPro" id="IPR020472">
    <property type="entry name" value="WD40_PAC1"/>
</dbReference>